<dbReference type="PANTHER" id="PTHR36845">
    <property type="entry name" value="HYDROLASE, PUTATIVE (AFU_ORTHOLOGUE AFUA_7G05090)-RELATED"/>
    <property type="match status" value="1"/>
</dbReference>
<evidence type="ECO:0000256" key="2">
    <source>
        <dbReference type="ARBA" id="ARBA00038358"/>
    </source>
</evidence>
<keyword evidence="6" id="KW-1185">Reference proteome</keyword>
<dbReference type="Proteomes" id="UP001385809">
    <property type="component" value="Unassembled WGS sequence"/>
</dbReference>
<sequence length="545" mass="58118">MTKVRRWTVVAALAAVTVLGAGTQVLTAPPARAADLTAETVRKDLAFAEARLAATAGRTATNAYPVRTGANGAWVTAGAGDWTSGFFPGALWQAYAHTKDPVWKQRAEAWQAGVEVNKTDDGSHDVGFQIFNTFGQDAVLTGDANAKAVALTAARTLSTRYNAKVGAIRSWDARTDTTRYQVIMDNMMNLELLWWAAQNGGDPAWATIATNHAKTTARDFFRPDGGSWHVVNYNQATGAVASKYTHQGYSNDSTWSRGQAWAVHGFTMAYRFTKDAQFLTTARSSADYFLSRLPADKVPYWDFNLPSTAGQPRDSSAAAIAASGLVELSTLEPDATRKQRYLAGARDIIASLSTPAYLADGTTNQAVLLHGTQNKPSGSADTGIMFGDHYFIEALRRHAAATGIDLGTTPPTTTTPTTTTPVPPTTTTPKPPTTTAPATDPVTAYYQKLGGASSYLGAPKAAVYTVAGGRAQDYAGGSIYWSQATGAHAVRGAILTRYKALNGPSGVLGFPTTDETTFSGGRRTDFAKGTIVWYQATNQTYVFTR</sequence>
<dbReference type="Gene3D" id="1.50.10.10">
    <property type="match status" value="1"/>
</dbReference>
<evidence type="ECO:0000313" key="6">
    <source>
        <dbReference type="Proteomes" id="UP001385809"/>
    </source>
</evidence>
<dbReference type="InterPro" id="IPR052369">
    <property type="entry name" value="UG_Glycosaminoglycan_Hydrolase"/>
</dbReference>
<dbReference type="InterPro" id="IPR010905">
    <property type="entry name" value="Glyco_hydro_88"/>
</dbReference>
<evidence type="ECO:0000256" key="4">
    <source>
        <dbReference type="SAM" id="SignalP"/>
    </source>
</evidence>
<keyword evidence="1 5" id="KW-0378">Hydrolase</keyword>
<dbReference type="GO" id="GO:0016787">
    <property type="term" value="F:hydrolase activity"/>
    <property type="evidence" value="ECO:0007669"/>
    <property type="project" value="UniProtKB-KW"/>
</dbReference>
<dbReference type="Pfam" id="PF08310">
    <property type="entry name" value="LGFP"/>
    <property type="match status" value="2"/>
</dbReference>
<comment type="caution">
    <text evidence="5">The sequence shown here is derived from an EMBL/GenBank/DDBJ whole genome shotgun (WGS) entry which is preliminary data.</text>
</comment>
<feature type="signal peptide" evidence="4">
    <location>
        <begin position="1"/>
        <end position="33"/>
    </location>
</feature>
<accession>A0ABU8MZ84</accession>
<protein>
    <submittedName>
        <fullName evidence="5">Glycoside hydrolase family 88 protein</fullName>
    </submittedName>
</protein>
<dbReference type="InterPro" id="IPR013207">
    <property type="entry name" value="LGFP"/>
</dbReference>
<dbReference type="PANTHER" id="PTHR36845:SF1">
    <property type="entry name" value="HYDROLASE, PUTATIVE (AFU_ORTHOLOGUE AFUA_7G05090)-RELATED"/>
    <property type="match status" value="1"/>
</dbReference>
<proteinExistence type="inferred from homology"/>
<feature type="chain" id="PRO_5045845308" evidence="4">
    <location>
        <begin position="34"/>
        <end position="545"/>
    </location>
</feature>
<dbReference type="SUPFAM" id="SSF48208">
    <property type="entry name" value="Six-hairpin glycosidases"/>
    <property type="match status" value="1"/>
</dbReference>
<dbReference type="InterPro" id="IPR008928">
    <property type="entry name" value="6-hairpin_glycosidase_sf"/>
</dbReference>
<organism evidence="5 6">
    <name type="scientific">Actinomycetospora aurantiaca</name>
    <dbReference type="NCBI Taxonomy" id="3129233"/>
    <lineage>
        <taxon>Bacteria</taxon>
        <taxon>Bacillati</taxon>
        <taxon>Actinomycetota</taxon>
        <taxon>Actinomycetes</taxon>
        <taxon>Pseudonocardiales</taxon>
        <taxon>Pseudonocardiaceae</taxon>
        <taxon>Actinomycetospora</taxon>
    </lineage>
</organism>
<dbReference type="RefSeq" id="WP_337698294.1">
    <property type="nucleotide sequence ID" value="NZ_JBBEGN010000027.1"/>
</dbReference>
<dbReference type="Pfam" id="PF07470">
    <property type="entry name" value="Glyco_hydro_88"/>
    <property type="match status" value="1"/>
</dbReference>
<keyword evidence="4" id="KW-0732">Signal</keyword>
<evidence type="ECO:0000256" key="1">
    <source>
        <dbReference type="ARBA" id="ARBA00022801"/>
    </source>
</evidence>
<feature type="region of interest" description="Disordered" evidence="3">
    <location>
        <begin position="404"/>
        <end position="439"/>
    </location>
</feature>
<feature type="compositionally biased region" description="Pro residues" evidence="3">
    <location>
        <begin position="421"/>
        <end position="434"/>
    </location>
</feature>
<evidence type="ECO:0000313" key="5">
    <source>
        <dbReference type="EMBL" id="MEJ2871718.1"/>
    </source>
</evidence>
<gene>
    <name evidence="5" type="ORF">WCD74_28435</name>
</gene>
<name>A0ABU8MZ84_9PSEU</name>
<comment type="similarity">
    <text evidence="2">Belongs to the glycosyl hydrolase 88 family.</text>
</comment>
<feature type="compositionally biased region" description="Low complexity" evidence="3">
    <location>
        <begin position="408"/>
        <end position="420"/>
    </location>
</feature>
<dbReference type="EMBL" id="JBBEGN010000027">
    <property type="protein sequence ID" value="MEJ2871718.1"/>
    <property type="molecule type" value="Genomic_DNA"/>
</dbReference>
<reference evidence="5 6" key="1">
    <citation type="submission" date="2024-03" db="EMBL/GenBank/DDBJ databases">
        <title>Actinomycetospora sp. OC33-EN08, a novel actinomycete isolated from wild orchid (Aerides multiflora).</title>
        <authorList>
            <person name="Suriyachadkun C."/>
        </authorList>
    </citation>
    <scope>NUCLEOTIDE SEQUENCE [LARGE SCALE GENOMIC DNA]</scope>
    <source>
        <strain evidence="5 6">OC33-EN08</strain>
    </source>
</reference>
<evidence type="ECO:0000256" key="3">
    <source>
        <dbReference type="SAM" id="MobiDB-lite"/>
    </source>
</evidence>
<dbReference type="InterPro" id="IPR012341">
    <property type="entry name" value="6hp_glycosidase-like_sf"/>
</dbReference>